<dbReference type="NCBIfam" id="TIGR01035">
    <property type="entry name" value="hemA"/>
    <property type="match status" value="1"/>
</dbReference>
<comment type="caution">
    <text evidence="8">Lacks conserved residue(s) required for the propagation of feature annotation.</text>
</comment>
<comment type="function">
    <text evidence="8">Catalyzes the NADPH-dependent reduction of glutamyl-tRNA(Glu) to glutamate 1-semialdehyde (GSA).</text>
</comment>
<accession>A0AAU8DWF7</accession>
<organism evidence="16">
    <name type="scientific">Nakamurella sp. A5-74</name>
    <dbReference type="NCBI Taxonomy" id="3158264"/>
    <lineage>
        <taxon>Bacteria</taxon>
        <taxon>Bacillati</taxon>
        <taxon>Actinomycetota</taxon>
        <taxon>Actinomycetes</taxon>
        <taxon>Nakamurellales</taxon>
        <taxon>Nakamurellaceae</taxon>
        <taxon>Nakamurella</taxon>
    </lineage>
</organism>
<proteinExistence type="inferred from homology"/>
<feature type="binding site" evidence="8">
    <location>
        <begin position="48"/>
        <end position="51"/>
    </location>
    <ligand>
        <name>substrate</name>
    </ligand>
</feature>
<evidence type="ECO:0000259" key="15">
    <source>
        <dbReference type="Pfam" id="PF05201"/>
    </source>
</evidence>
<feature type="domain" description="Quinate/shikimate 5-dehydrogenase/glutamyl-tRNA reductase" evidence="14">
    <location>
        <begin position="180"/>
        <end position="302"/>
    </location>
</feature>
<keyword evidence="5 8" id="KW-0560">Oxidoreductase</keyword>
<dbReference type="NCBIfam" id="NF000750">
    <property type="entry name" value="PRK00045.3-4"/>
    <property type="match status" value="1"/>
</dbReference>
<feature type="active site" description="Nucleophile" evidence="8 9">
    <location>
        <position position="49"/>
    </location>
</feature>
<comment type="pathway">
    <text evidence="1 8 12">Porphyrin-containing compound metabolism; protoporphyrin-IX biosynthesis; 5-aminolevulinate from L-glutamyl-tRNA(Glu): step 1/2.</text>
</comment>
<evidence type="ECO:0000256" key="6">
    <source>
        <dbReference type="ARBA" id="ARBA00023244"/>
    </source>
</evidence>
<dbReference type="PANTHER" id="PTHR43013">
    <property type="entry name" value="GLUTAMYL-TRNA REDUCTASE"/>
    <property type="match status" value="1"/>
</dbReference>
<dbReference type="GO" id="GO:0019353">
    <property type="term" value="P:protoporphyrinogen IX biosynthetic process from glutamate"/>
    <property type="evidence" value="ECO:0007669"/>
    <property type="project" value="TreeGrafter"/>
</dbReference>
<dbReference type="InterPro" id="IPR015895">
    <property type="entry name" value="4pyrrol_synth_GluRdtase_N"/>
</dbReference>
<dbReference type="PANTHER" id="PTHR43013:SF1">
    <property type="entry name" value="GLUTAMYL-TRNA REDUCTASE"/>
    <property type="match status" value="1"/>
</dbReference>
<dbReference type="GO" id="GO:0008883">
    <property type="term" value="F:glutamyl-tRNA reductase activity"/>
    <property type="evidence" value="ECO:0007669"/>
    <property type="project" value="UniProtKB-UniRule"/>
</dbReference>
<protein>
    <recommendedName>
        <fullName evidence="3 8">Glutamyl-tRNA reductase</fullName>
        <shortName evidence="8">GluTR</shortName>
        <ecNumber evidence="3 8">1.2.1.70</ecNumber>
    </recommendedName>
</protein>
<dbReference type="Pfam" id="PF01488">
    <property type="entry name" value="Shikimate_DH"/>
    <property type="match status" value="1"/>
</dbReference>
<dbReference type="SUPFAM" id="SSF51735">
    <property type="entry name" value="NAD(P)-binding Rossmann-fold domains"/>
    <property type="match status" value="1"/>
</dbReference>
<feature type="site" description="Important for activity" evidence="8 11">
    <location>
        <position position="98"/>
    </location>
</feature>
<dbReference type="Pfam" id="PF05201">
    <property type="entry name" value="GlutR_N"/>
    <property type="match status" value="1"/>
</dbReference>
<evidence type="ECO:0000256" key="1">
    <source>
        <dbReference type="ARBA" id="ARBA00005059"/>
    </source>
</evidence>
<evidence type="ECO:0000256" key="2">
    <source>
        <dbReference type="ARBA" id="ARBA00005916"/>
    </source>
</evidence>
<dbReference type="PIRSF" id="PIRSF000445">
    <property type="entry name" value="4pyrrol_synth_GluRdtase"/>
    <property type="match status" value="1"/>
</dbReference>
<evidence type="ECO:0000259" key="13">
    <source>
        <dbReference type="Pfam" id="PF00745"/>
    </source>
</evidence>
<feature type="domain" description="Tetrapyrrole biosynthesis glutamyl-tRNA reductase dimerisation" evidence="13">
    <location>
        <begin position="319"/>
        <end position="414"/>
    </location>
</feature>
<feature type="binding site" evidence="8 10">
    <location>
        <begin position="190"/>
        <end position="195"/>
    </location>
    <ligand>
        <name>NADP(+)</name>
        <dbReference type="ChEBI" id="CHEBI:58349"/>
    </ligand>
</feature>
<keyword evidence="4 8" id="KW-0521">NADP</keyword>
<dbReference type="InterPro" id="IPR036453">
    <property type="entry name" value="GluRdtase_dimer_dom_sf"/>
</dbReference>
<feature type="domain" description="Glutamyl-tRNA reductase N-terminal" evidence="15">
    <location>
        <begin position="4"/>
        <end position="155"/>
    </location>
</feature>
<dbReference type="RefSeq" id="WP_353651420.1">
    <property type="nucleotide sequence ID" value="NZ_CP159218.1"/>
</dbReference>
<dbReference type="InterPro" id="IPR036343">
    <property type="entry name" value="GluRdtase_N_sf"/>
</dbReference>
<dbReference type="HAMAP" id="MF_00087">
    <property type="entry name" value="Glu_tRNA_reductase"/>
    <property type="match status" value="1"/>
</dbReference>
<reference evidence="16" key="1">
    <citation type="submission" date="2024-05" db="EMBL/GenBank/DDBJ databases">
        <authorList>
            <person name="Cai S.Y."/>
            <person name="Jin L.M."/>
            <person name="Li H.R."/>
        </authorList>
    </citation>
    <scope>NUCLEOTIDE SEQUENCE</scope>
    <source>
        <strain evidence="16">A5-74</strain>
    </source>
</reference>
<dbReference type="InterPro" id="IPR000343">
    <property type="entry name" value="4pyrrol_synth_GluRdtase"/>
</dbReference>
<dbReference type="Gene3D" id="3.40.50.720">
    <property type="entry name" value="NAD(P)-binding Rossmann-like Domain"/>
    <property type="match status" value="1"/>
</dbReference>
<feature type="binding site" evidence="8">
    <location>
        <position position="119"/>
    </location>
    <ligand>
        <name>substrate</name>
    </ligand>
</feature>
<sequence>MVLGAGHHEVDLAQLEMFSDSAAQLRAGLAGAVRGPEPVVQGVVVLSTCNRLEIYLDAVRFHDAVELVTDLLAEATGWPADLAESTLRVRVGSPVGAHLFGVAAGLDAMVVGEAEISGQVSRAYREADRAGTVSPALHSLFRSAARTAKAVATNTSLGAEGRSVASVALQIAAQDAGPEGLAGRSALIVGTGALARVVATALQEQGCVELSVFSPSGRAEAFARTHRARPLDTDELVAALATVDLVVAASGTSASTGSLVHPRVVETLAGRTDVVPVVDLALQRDVSAVVRDLKTVRVIDLHSVADAAGPAHGTELRTAQEIVLAAAARFDDELTERTLDPAVVALRSHVYAAVDSEVKRLRRKYSSDVADDMERAMLRVTNALLHTPTVRAKELAKDGSGEDYVKALHTLFGIELGGH</sequence>
<evidence type="ECO:0000313" key="16">
    <source>
        <dbReference type="EMBL" id="XCG65816.1"/>
    </source>
</evidence>
<evidence type="ECO:0000256" key="9">
    <source>
        <dbReference type="PIRSR" id="PIRSR000445-1"/>
    </source>
</evidence>
<evidence type="ECO:0000256" key="4">
    <source>
        <dbReference type="ARBA" id="ARBA00022857"/>
    </source>
</evidence>
<evidence type="ECO:0000256" key="7">
    <source>
        <dbReference type="ARBA" id="ARBA00047464"/>
    </source>
</evidence>
<dbReference type="SUPFAM" id="SSF69742">
    <property type="entry name" value="Glutamyl tRNA-reductase catalytic, N-terminal domain"/>
    <property type="match status" value="1"/>
</dbReference>
<comment type="domain">
    <text evidence="8">Possesses an unusual extended V-shaped dimeric structure with each monomer consisting of three distinct domains arranged along a curved 'spinal' alpha-helix. The N-terminal catalytic domain specifically recognizes the glutamate moiety of the substrate. The second domain is the NADPH-binding domain, and the third C-terminal domain is responsible for dimerization.</text>
</comment>
<feature type="binding site" evidence="8">
    <location>
        <begin position="113"/>
        <end position="115"/>
    </location>
    <ligand>
        <name>substrate</name>
    </ligand>
</feature>
<evidence type="ECO:0000256" key="12">
    <source>
        <dbReference type="RuleBase" id="RU000584"/>
    </source>
</evidence>
<comment type="similarity">
    <text evidence="2 8 12">Belongs to the glutamyl-tRNA reductase family.</text>
</comment>
<keyword evidence="6 8" id="KW-0627">Porphyrin biosynthesis</keyword>
<dbReference type="GO" id="GO:0050661">
    <property type="term" value="F:NADP binding"/>
    <property type="evidence" value="ECO:0007669"/>
    <property type="project" value="InterPro"/>
</dbReference>
<dbReference type="InterPro" id="IPR036291">
    <property type="entry name" value="NAD(P)-bd_dom_sf"/>
</dbReference>
<gene>
    <name evidence="8" type="primary">hemA</name>
    <name evidence="16" type="ORF">ABLG96_07465</name>
</gene>
<evidence type="ECO:0000256" key="5">
    <source>
        <dbReference type="ARBA" id="ARBA00023002"/>
    </source>
</evidence>
<dbReference type="EMBL" id="CP159218">
    <property type="protein sequence ID" value="XCG65816.1"/>
    <property type="molecule type" value="Genomic_DNA"/>
</dbReference>
<evidence type="ECO:0000256" key="10">
    <source>
        <dbReference type="PIRSR" id="PIRSR000445-3"/>
    </source>
</evidence>
<comment type="subunit">
    <text evidence="8">Homodimer.</text>
</comment>
<comment type="miscellaneous">
    <text evidence="8">During catalysis, the active site Cys acts as a nucleophile attacking the alpha-carbonyl group of tRNA-bound glutamate with the formation of a thioester intermediate between enzyme and glutamate, and the concomitant release of tRNA(Glu). The thioester intermediate is finally reduced by direct hydride transfer from NADPH, to form the product GSA.</text>
</comment>
<dbReference type="Gene3D" id="3.30.460.30">
    <property type="entry name" value="Glutamyl-tRNA reductase, N-terminal domain"/>
    <property type="match status" value="1"/>
</dbReference>
<evidence type="ECO:0000256" key="8">
    <source>
        <dbReference type="HAMAP-Rule" id="MF_00087"/>
    </source>
</evidence>
<dbReference type="EC" id="1.2.1.70" evidence="3 8"/>
<evidence type="ECO:0000259" key="14">
    <source>
        <dbReference type="Pfam" id="PF01488"/>
    </source>
</evidence>
<name>A0AAU8DWF7_9ACTN</name>
<dbReference type="InterPro" id="IPR006151">
    <property type="entry name" value="Shikm_DH/Glu-tRNA_Rdtase"/>
</dbReference>
<comment type="catalytic activity">
    <reaction evidence="7 8 12">
        <text>(S)-4-amino-5-oxopentanoate + tRNA(Glu) + NADP(+) = L-glutamyl-tRNA(Glu) + NADPH + H(+)</text>
        <dbReference type="Rhea" id="RHEA:12344"/>
        <dbReference type="Rhea" id="RHEA-COMP:9663"/>
        <dbReference type="Rhea" id="RHEA-COMP:9680"/>
        <dbReference type="ChEBI" id="CHEBI:15378"/>
        <dbReference type="ChEBI" id="CHEBI:57501"/>
        <dbReference type="ChEBI" id="CHEBI:57783"/>
        <dbReference type="ChEBI" id="CHEBI:58349"/>
        <dbReference type="ChEBI" id="CHEBI:78442"/>
        <dbReference type="ChEBI" id="CHEBI:78520"/>
        <dbReference type="EC" id="1.2.1.70"/>
    </reaction>
</comment>
<evidence type="ECO:0000256" key="3">
    <source>
        <dbReference type="ARBA" id="ARBA00012970"/>
    </source>
</evidence>
<dbReference type="InterPro" id="IPR015896">
    <property type="entry name" value="4pyrrol_synth_GluRdtase_dimer"/>
</dbReference>
<dbReference type="AlphaFoldDB" id="A0AAU8DWF7"/>
<dbReference type="Pfam" id="PF00745">
    <property type="entry name" value="GlutR_dimer"/>
    <property type="match status" value="1"/>
</dbReference>
<evidence type="ECO:0000256" key="11">
    <source>
        <dbReference type="PIRSR" id="PIRSR000445-4"/>
    </source>
</evidence>
<dbReference type="SUPFAM" id="SSF69075">
    <property type="entry name" value="Glutamyl tRNA-reductase dimerization domain"/>
    <property type="match status" value="1"/>
</dbReference>